<name>A0A448X5V6_9PLAT</name>
<dbReference type="InterPro" id="IPR042227">
    <property type="entry name" value="KBRS"/>
</dbReference>
<dbReference type="Gene3D" id="3.40.50.300">
    <property type="entry name" value="P-loop containing nucleotide triphosphate hydrolases"/>
    <property type="match status" value="1"/>
</dbReference>
<dbReference type="GO" id="GO:0005525">
    <property type="term" value="F:GTP binding"/>
    <property type="evidence" value="ECO:0007669"/>
    <property type="project" value="UniProtKB-KW"/>
</dbReference>
<keyword evidence="4" id="KW-1133">Transmembrane helix</keyword>
<dbReference type="SUPFAM" id="SSF52540">
    <property type="entry name" value="P-loop containing nucleoside triphosphate hydrolases"/>
    <property type="match status" value="1"/>
</dbReference>
<dbReference type="AlphaFoldDB" id="A0A448X5V6"/>
<dbReference type="InterPro" id="IPR027417">
    <property type="entry name" value="P-loop_NTPase"/>
</dbReference>
<dbReference type="PROSITE" id="PS51419">
    <property type="entry name" value="RAB"/>
    <property type="match status" value="1"/>
</dbReference>
<feature type="transmembrane region" description="Helical" evidence="4">
    <location>
        <begin position="147"/>
        <end position="168"/>
    </location>
</feature>
<evidence type="ECO:0000313" key="5">
    <source>
        <dbReference type="EMBL" id="VEL28838.1"/>
    </source>
</evidence>
<evidence type="ECO:0000256" key="3">
    <source>
        <dbReference type="ARBA" id="ARBA00023134"/>
    </source>
</evidence>
<dbReference type="SMART" id="SM00173">
    <property type="entry name" value="RAS"/>
    <property type="match status" value="1"/>
</dbReference>
<proteinExistence type="inferred from homology"/>
<dbReference type="GO" id="GO:0003924">
    <property type="term" value="F:GTPase activity"/>
    <property type="evidence" value="ECO:0007669"/>
    <property type="project" value="InterPro"/>
</dbReference>
<keyword evidence="4" id="KW-0472">Membrane</keyword>
<dbReference type="Pfam" id="PF00071">
    <property type="entry name" value="Ras"/>
    <property type="match status" value="1"/>
</dbReference>
<dbReference type="OrthoDB" id="10002389at2759"/>
<keyword evidence="2" id="KW-0547">Nucleotide-binding</keyword>
<dbReference type="InterPro" id="IPR001806">
    <property type="entry name" value="Small_GTPase"/>
</dbReference>
<dbReference type="InterPro" id="IPR005225">
    <property type="entry name" value="Small_GTP-bd"/>
</dbReference>
<protein>
    <submittedName>
        <fullName evidence="5">Uncharacterized protein</fullName>
    </submittedName>
</protein>
<dbReference type="GO" id="GO:0032484">
    <property type="term" value="P:Ral protein signal transduction"/>
    <property type="evidence" value="ECO:0007669"/>
    <property type="project" value="TreeGrafter"/>
</dbReference>
<evidence type="ECO:0000256" key="1">
    <source>
        <dbReference type="ARBA" id="ARBA00008094"/>
    </source>
</evidence>
<keyword evidence="4" id="KW-0812">Transmembrane</keyword>
<evidence type="ECO:0000256" key="2">
    <source>
        <dbReference type="ARBA" id="ARBA00022741"/>
    </source>
</evidence>
<dbReference type="GO" id="GO:0032794">
    <property type="term" value="F:GTPase activating protein binding"/>
    <property type="evidence" value="ECO:0007669"/>
    <property type="project" value="TreeGrafter"/>
</dbReference>
<dbReference type="SMART" id="SM00175">
    <property type="entry name" value="RAB"/>
    <property type="match status" value="1"/>
</dbReference>
<dbReference type="PANTHER" id="PTHR46152">
    <property type="entry name" value="NF-KAPPA-B INHIBITOR-INTERACTING RAS-LIKE PROTEIN"/>
    <property type="match status" value="1"/>
</dbReference>
<dbReference type="NCBIfam" id="TIGR00231">
    <property type="entry name" value="small_GTP"/>
    <property type="match status" value="1"/>
</dbReference>
<accession>A0A448X5V6</accession>
<keyword evidence="3" id="KW-0342">GTP-binding</keyword>
<comment type="similarity">
    <text evidence="1">Belongs to the small GTPase superfamily. Ras family. KappaB-Ras subfamily.</text>
</comment>
<reference evidence="5" key="1">
    <citation type="submission" date="2018-11" db="EMBL/GenBank/DDBJ databases">
        <authorList>
            <consortium name="Pathogen Informatics"/>
        </authorList>
    </citation>
    <scope>NUCLEOTIDE SEQUENCE</scope>
</reference>
<dbReference type="PRINTS" id="PR00449">
    <property type="entry name" value="RASTRNSFRMNG"/>
</dbReference>
<gene>
    <name evidence="5" type="ORF">PXEA_LOCUS22278</name>
</gene>
<dbReference type="GO" id="GO:0043124">
    <property type="term" value="P:negative regulation of canonical NF-kappaB signal transduction"/>
    <property type="evidence" value="ECO:0007669"/>
    <property type="project" value="InterPro"/>
</dbReference>
<keyword evidence="6" id="KW-1185">Reference proteome</keyword>
<dbReference type="Proteomes" id="UP000784294">
    <property type="component" value="Unassembled WGS sequence"/>
</dbReference>
<evidence type="ECO:0000313" key="6">
    <source>
        <dbReference type="Proteomes" id="UP000784294"/>
    </source>
</evidence>
<organism evidence="5 6">
    <name type="scientific">Protopolystoma xenopodis</name>
    <dbReference type="NCBI Taxonomy" id="117903"/>
    <lineage>
        <taxon>Eukaryota</taxon>
        <taxon>Metazoa</taxon>
        <taxon>Spiralia</taxon>
        <taxon>Lophotrochozoa</taxon>
        <taxon>Platyhelminthes</taxon>
        <taxon>Monogenea</taxon>
        <taxon>Polyopisthocotylea</taxon>
        <taxon>Polystomatidea</taxon>
        <taxon>Polystomatidae</taxon>
        <taxon>Protopolystoma</taxon>
    </lineage>
</organism>
<evidence type="ECO:0000256" key="4">
    <source>
        <dbReference type="SAM" id="Phobius"/>
    </source>
</evidence>
<dbReference type="EMBL" id="CAAALY010098191">
    <property type="protein sequence ID" value="VEL28838.1"/>
    <property type="molecule type" value="Genomic_DNA"/>
</dbReference>
<sequence>MVKIAKIVVCGASQVGKTAIIEHLIYGNHVIGPREFDVIPTIEDTYSALIDSDRGTKEKTRIYDIGGHNRFIERHFINCADAIILVYDVSNAESLSYAQGLKIEIDKSKEKRDILFVLCGNKNDKIKDEKIDSKDIAQWILRDKSTLFYFIYVIFIYLLLFKCFCLIVNHFELNVKDRLALANMFCWIVSRIVQPSKTLLYYTSEV</sequence>
<dbReference type="PANTHER" id="PTHR46152:SF3">
    <property type="entry name" value="NF-KAPPA-B INHIBITOR-INTERACTING RAS-LIKE PROTEIN"/>
    <property type="match status" value="1"/>
</dbReference>
<comment type="caution">
    <text evidence="5">The sequence shown here is derived from an EMBL/GenBank/DDBJ whole genome shotgun (WGS) entry which is preliminary data.</text>
</comment>